<gene>
    <name evidence="1" type="ORF">HAP48_026390</name>
</gene>
<name>A0A974A2S3_9BRAD</name>
<sequence length="101" mass="11406">MMTIAYDVTVRRIGYGGGDIRLHVFAASEQMAMDRAVDQAKRKSAMPPRHRRYAVFAAVACEVSLDQSRTRHAAPFAKTDRGFMRRAERQSKQIVRSACFA</sequence>
<organism evidence="1">
    <name type="scientific">Bradyrhizobium septentrionale</name>
    <dbReference type="NCBI Taxonomy" id="1404411"/>
    <lineage>
        <taxon>Bacteria</taxon>
        <taxon>Pseudomonadati</taxon>
        <taxon>Pseudomonadota</taxon>
        <taxon>Alphaproteobacteria</taxon>
        <taxon>Hyphomicrobiales</taxon>
        <taxon>Nitrobacteraceae</taxon>
        <taxon>Bradyrhizobium</taxon>
    </lineage>
</organism>
<evidence type="ECO:0000313" key="1">
    <source>
        <dbReference type="EMBL" id="NVI46425.1"/>
    </source>
</evidence>
<proteinExistence type="predicted"/>
<dbReference type="RefSeq" id="WP_166205747.1">
    <property type="nucleotide sequence ID" value="NZ_CP088285.1"/>
</dbReference>
<reference evidence="1" key="1">
    <citation type="submission" date="2020-06" db="EMBL/GenBank/DDBJ databases">
        <title>Whole Genome Sequence of Bradyrhizobium sp. Strain 1S1.</title>
        <authorList>
            <person name="Bromfield E.S.P."/>
            <person name="Cloutier S."/>
        </authorList>
    </citation>
    <scope>NUCLEOTIDE SEQUENCE [LARGE SCALE GENOMIC DNA]</scope>
    <source>
        <strain evidence="1">1S1</strain>
    </source>
</reference>
<accession>A0A974A2S3</accession>
<comment type="caution">
    <text evidence="1">The sequence shown here is derived from an EMBL/GenBank/DDBJ whole genome shotgun (WGS) entry which is preliminary data.</text>
</comment>
<dbReference type="AlphaFoldDB" id="A0A974A2S3"/>
<dbReference type="EMBL" id="JAAOLE020000001">
    <property type="protein sequence ID" value="NVI46425.1"/>
    <property type="molecule type" value="Genomic_DNA"/>
</dbReference>
<protein>
    <submittedName>
        <fullName evidence="1">Uncharacterized protein</fullName>
    </submittedName>
</protein>